<dbReference type="Proteomes" id="UP001355207">
    <property type="component" value="Chromosome 1"/>
</dbReference>
<dbReference type="PANTHER" id="PTHR13812:SF19">
    <property type="entry name" value="KETIMINE REDUCTASE MU-CRYSTALLIN"/>
    <property type="match status" value="1"/>
</dbReference>
<dbReference type="EMBL" id="CP144098">
    <property type="protein sequence ID" value="WWC85743.1"/>
    <property type="molecule type" value="Genomic_DNA"/>
</dbReference>
<accession>A0AAX4JLF6</accession>
<sequence>MSTIRILTSNDVDKVLDNLSPELAIKSQAHLFELFSRAEALKDTQGHNVIQTPHRITVSSEDSTMLFMPSRAPTISSSSSSNENGRGNNTTSIKIVSVPNGSGADGLPATTLVMNEKTGKVKAIVNARKLTALRNACGSALFLQQFPNPTPPKHLVLFGSGAQCYSHTILFLKLYSSSLKNVTFVIRSLTPRAEKVIKDLSSKFPQVKFELAVHASAESEGLNEVVKKGDIIVTATSSTKPLFKSDSSTPGKGSRLILIGSYKPTMKEIDSNLTKNSSLLVVDSKDACLRESGELIESNIQKDQLVELGETLNKEYEIKSHNNDDDIIIFKSVGLGIQDVAITNLVVEEAEKLSLGNIIENYD</sequence>
<dbReference type="InterPro" id="IPR023401">
    <property type="entry name" value="ODC_N"/>
</dbReference>
<gene>
    <name evidence="3" type="ORF">L201_000609</name>
</gene>
<dbReference type="PIRSF" id="PIRSF001439">
    <property type="entry name" value="CryM"/>
    <property type="match status" value="1"/>
</dbReference>
<organism evidence="3 4">
    <name type="scientific">Kwoniella dendrophila CBS 6074</name>
    <dbReference type="NCBI Taxonomy" id="1295534"/>
    <lineage>
        <taxon>Eukaryota</taxon>
        <taxon>Fungi</taxon>
        <taxon>Dikarya</taxon>
        <taxon>Basidiomycota</taxon>
        <taxon>Agaricomycotina</taxon>
        <taxon>Tremellomycetes</taxon>
        <taxon>Tremellales</taxon>
        <taxon>Cryptococcaceae</taxon>
        <taxon>Kwoniella</taxon>
    </lineage>
</organism>
<comment type="similarity">
    <text evidence="1">Belongs to the ornithine cyclodeaminase/mu-crystallin family.</text>
</comment>
<name>A0AAX4JLF6_9TREE</name>
<evidence type="ECO:0000256" key="2">
    <source>
        <dbReference type="SAM" id="MobiDB-lite"/>
    </source>
</evidence>
<evidence type="ECO:0000256" key="1">
    <source>
        <dbReference type="ARBA" id="ARBA00008903"/>
    </source>
</evidence>
<dbReference type="PANTHER" id="PTHR13812">
    <property type="entry name" value="KETIMINE REDUCTASE MU-CRYSTALLIN"/>
    <property type="match status" value="1"/>
</dbReference>
<dbReference type="InterPro" id="IPR003462">
    <property type="entry name" value="ODC_Mu_crystall"/>
</dbReference>
<evidence type="ECO:0000313" key="3">
    <source>
        <dbReference type="EMBL" id="WWC85743.1"/>
    </source>
</evidence>
<evidence type="ECO:0008006" key="5">
    <source>
        <dbReference type="Google" id="ProtNLM"/>
    </source>
</evidence>
<protein>
    <recommendedName>
        <fullName evidence="5">Ornithine cyclodeaminase</fullName>
    </recommendedName>
</protein>
<dbReference type="Gene3D" id="3.40.50.720">
    <property type="entry name" value="NAD(P)-binding Rossmann-like Domain"/>
    <property type="match status" value="1"/>
</dbReference>
<dbReference type="InterPro" id="IPR036291">
    <property type="entry name" value="NAD(P)-bd_dom_sf"/>
</dbReference>
<dbReference type="GeneID" id="91091281"/>
<dbReference type="Pfam" id="PF02423">
    <property type="entry name" value="OCD_Mu_crystall"/>
    <property type="match status" value="1"/>
</dbReference>
<dbReference type="AlphaFoldDB" id="A0AAX4JLF6"/>
<keyword evidence="4" id="KW-1185">Reference proteome</keyword>
<proteinExistence type="inferred from homology"/>
<feature type="region of interest" description="Disordered" evidence="2">
    <location>
        <begin position="71"/>
        <end position="90"/>
    </location>
</feature>
<dbReference type="RefSeq" id="XP_066072506.1">
    <property type="nucleotide sequence ID" value="XM_066216409.1"/>
</dbReference>
<dbReference type="Gene3D" id="3.30.1780.10">
    <property type="entry name" value="ornithine cyclodeaminase, domain 1"/>
    <property type="match status" value="1"/>
</dbReference>
<reference evidence="3 4" key="1">
    <citation type="submission" date="2024-01" db="EMBL/GenBank/DDBJ databases">
        <title>Comparative genomics of Cryptococcus and Kwoniella reveals pathogenesis evolution and contrasting modes of karyotype evolution via chromosome fusion or intercentromeric recombination.</title>
        <authorList>
            <person name="Coelho M.A."/>
            <person name="David-Palma M."/>
            <person name="Shea T."/>
            <person name="Bowers K."/>
            <person name="McGinley-Smith S."/>
            <person name="Mohammad A.W."/>
            <person name="Gnirke A."/>
            <person name="Yurkov A.M."/>
            <person name="Nowrousian M."/>
            <person name="Sun S."/>
            <person name="Cuomo C.A."/>
            <person name="Heitman J."/>
        </authorList>
    </citation>
    <scope>NUCLEOTIDE SEQUENCE [LARGE SCALE GENOMIC DNA]</scope>
    <source>
        <strain evidence="3 4">CBS 6074</strain>
    </source>
</reference>
<dbReference type="SUPFAM" id="SSF51735">
    <property type="entry name" value="NAD(P)-binding Rossmann-fold domains"/>
    <property type="match status" value="1"/>
</dbReference>
<dbReference type="GO" id="GO:0005737">
    <property type="term" value="C:cytoplasm"/>
    <property type="evidence" value="ECO:0007669"/>
    <property type="project" value="TreeGrafter"/>
</dbReference>
<evidence type="ECO:0000313" key="4">
    <source>
        <dbReference type="Proteomes" id="UP001355207"/>
    </source>
</evidence>